<comment type="similarity">
    <text evidence="1">Belongs to the STXBP/unc-18/SEC1 family.</text>
</comment>
<dbReference type="InterPro" id="IPR001619">
    <property type="entry name" value="Sec1-like"/>
</dbReference>
<dbReference type="InterPro" id="IPR036045">
    <property type="entry name" value="Sec1-like_sf"/>
</dbReference>
<dbReference type="Pfam" id="PF00995">
    <property type="entry name" value="Sec1"/>
    <property type="match status" value="1"/>
</dbReference>
<gene>
    <name evidence="2" type="ORF">RJ641_016171</name>
</gene>
<comment type="caution">
    <text evidence="2">The sequence shown here is derived from an EMBL/GenBank/DDBJ whole genome shotgun (WGS) entry which is preliminary data.</text>
</comment>
<name>A0AAN8Z0X0_9MAGN</name>
<dbReference type="GO" id="GO:0016192">
    <property type="term" value="P:vesicle-mediated transport"/>
    <property type="evidence" value="ECO:0007669"/>
    <property type="project" value="InterPro"/>
</dbReference>
<dbReference type="Gene3D" id="3.40.50.2060">
    <property type="match status" value="1"/>
</dbReference>
<sequence>VLIMNKVTVKVMSCSCKMADITDEGISLVEDLFRRRQPMPLDVICFIQPTKENIIMFMSDMSGRKPLYKKAYVFFSSPVLKDLVDCIKGDTSVLPRIGALREMNLEYFSIDSQTYITDQERALSELYGDQQRILVHLLIV</sequence>
<reference evidence="2 3" key="1">
    <citation type="submission" date="2023-12" db="EMBL/GenBank/DDBJ databases">
        <title>A high-quality genome assembly for Dillenia turbinata (Dilleniales).</title>
        <authorList>
            <person name="Chanderbali A."/>
        </authorList>
    </citation>
    <scope>NUCLEOTIDE SEQUENCE [LARGE SCALE GENOMIC DNA]</scope>
    <source>
        <strain evidence="2">LSX21</strain>
        <tissue evidence="2">Leaf</tissue>
    </source>
</reference>
<dbReference type="EMBL" id="JBAMMX010000021">
    <property type="protein sequence ID" value="KAK6920267.1"/>
    <property type="molecule type" value="Genomic_DNA"/>
</dbReference>
<feature type="non-terminal residue" evidence="2">
    <location>
        <position position="1"/>
    </location>
</feature>
<accession>A0AAN8Z0X0</accession>
<evidence type="ECO:0000256" key="1">
    <source>
        <dbReference type="ARBA" id="ARBA00009884"/>
    </source>
</evidence>
<evidence type="ECO:0000313" key="3">
    <source>
        <dbReference type="Proteomes" id="UP001370490"/>
    </source>
</evidence>
<proteinExistence type="inferred from homology"/>
<protein>
    <submittedName>
        <fullName evidence="2">Sec1-like protein</fullName>
    </submittedName>
</protein>
<organism evidence="2 3">
    <name type="scientific">Dillenia turbinata</name>
    <dbReference type="NCBI Taxonomy" id="194707"/>
    <lineage>
        <taxon>Eukaryota</taxon>
        <taxon>Viridiplantae</taxon>
        <taxon>Streptophyta</taxon>
        <taxon>Embryophyta</taxon>
        <taxon>Tracheophyta</taxon>
        <taxon>Spermatophyta</taxon>
        <taxon>Magnoliopsida</taxon>
        <taxon>eudicotyledons</taxon>
        <taxon>Gunneridae</taxon>
        <taxon>Pentapetalae</taxon>
        <taxon>Dilleniales</taxon>
        <taxon>Dilleniaceae</taxon>
        <taxon>Dillenia</taxon>
    </lineage>
</organism>
<dbReference type="SUPFAM" id="SSF56815">
    <property type="entry name" value="Sec1/munc18-like (SM) proteins"/>
    <property type="match status" value="1"/>
</dbReference>
<keyword evidence="3" id="KW-1185">Reference proteome</keyword>
<dbReference type="Proteomes" id="UP001370490">
    <property type="component" value="Unassembled WGS sequence"/>
</dbReference>
<dbReference type="PANTHER" id="PTHR11679">
    <property type="entry name" value="VESICLE PROTEIN SORTING-ASSOCIATED"/>
    <property type="match status" value="1"/>
</dbReference>
<dbReference type="InterPro" id="IPR043154">
    <property type="entry name" value="Sec-1-like_dom1"/>
</dbReference>
<dbReference type="AlphaFoldDB" id="A0AAN8Z0X0"/>
<evidence type="ECO:0000313" key="2">
    <source>
        <dbReference type="EMBL" id="KAK6920267.1"/>
    </source>
</evidence>